<keyword evidence="4 6" id="KW-1133">Transmembrane helix</keyword>
<dbReference type="EMBL" id="CP045913">
    <property type="protein sequence ID" value="QGH60343.1"/>
    <property type="molecule type" value="Genomic_DNA"/>
</dbReference>
<evidence type="ECO:0000256" key="2">
    <source>
        <dbReference type="ARBA" id="ARBA00022448"/>
    </source>
</evidence>
<feature type="transmembrane region" description="Helical" evidence="6">
    <location>
        <begin position="430"/>
        <end position="449"/>
    </location>
</feature>
<dbReference type="InterPro" id="IPR004813">
    <property type="entry name" value="OPT"/>
</dbReference>
<keyword evidence="2" id="KW-0813">Transport</keyword>
<feature type="transmembrane region" description="Helical" evidence="6">
    <location>
        <begin position="315"/>
        <end position="334"/>
    </location>
</feature>
<dbReference type="Pfam" id="PF03169">
    <property type="entry name" value="OPT"/>
    <property type="match status" value="2"/>
</dbReference>
<feature type="transmembrane region" description="Helical" evidence="6">
    <location>
        <begin position="12"/>
        <end position="33"/>
    </location>
</feature>
<feature type="transmembrane region" description="Helical" evidence="6">
    <location>
        <begin position="258"/>
        <end position="280"/>
    </location>
</feature>
<accession>A0A5Q2VAJ6</accession>
<dbReference type="GO" id="GO:0016020">
    <property type="term" value="C:membrane"/>
    <property type="evidence" value="ECO:0007669"/>
    <property type="project" value="UniProtKB-SubCell"/>
</dbReference>
<feature type="transmembrane region" description="Helical" evidence="6">
    <location>
        <begin position="77"/>
        <end position="98"/>
    </location>
</feature>
<protein>
    <submittedName>
        <fullName evidence="7">OPT family oligopeptide transporter</fullName>
    </submittedName>
</protein>
<evidence type="ECO:0000256" key="5">
    <source>
        <dbReference type="ARBA" id="ARBA00023136"/>
    </source>
</evidence>
<proteinExistence type="predicted"/>
<evidence type="ECO:0000256" key="3">
    <source>
        <dbReference type="ARBA" id="ARBA00022692"/>
    </source>
</evidence>
<feature type="transmembrane region" description="Helical" evidence="6">
    <location>
        <begin position="104"/>
        <end position="124"/>
    </location>
</feature>
<name>A0A5Q2VAJ6_SERPR</name>
<evidence type="ECO:0000256" key="6">
    <source>
        <dbReference type="SAM" id="Phobius"/>
    </source>
</evidence>
<evidence type="ECO:0000313" key="8">
    <source>
        <dbReference type="Proteomes" id="UP000381260"/>
    </source>
</evidence>
<feature type="transmembrane region" description="Helical" evidence="6">
    <location>
        <begin position="495"/>
        <end position="512"/>
    </location>
</feature>
<feature type="transmembrane region" description="Helical" evidence="6">
    <location>
        <begin position="158"/>
        <end position="178"/>
    </location>
</feature>
<keyword evidence="5 6" id="KW-0472">Membrane</keyword>
<keyword evidence="3 6" id="KW-0812">Transmembrane</keyword>
<feature type="transmembrane region" description="Helical" evidence="6">
    <location>
        <begin position="384"/>
        <end position="402"/>
    </location>
</feature>
<dbReference type="Proteomes" id="UP000381260">
    <property type="component" value="Chromosome"/>
</dbReference>
<feature type="transmembrane region" description="Helical" evidence="6">
    <location>
        <begin position="184"/>
        <end position="205"/>
    </location>
</feature>
<evidence type="ECO:0000313" key="7">
    <source>
        <dbReference type="EMBL" id="QGH60343.1"/>
    </source>
</evidence>
<feature type="transmembrane region" description="Helical" evidence="6">
    <location>
        <begin position="39"/>
        <end position="57"/>
    </location>
</feature>
<gene>
    <name evidence="7" type="ORF">GHV41_05570</name>
</gene>
<organism evidence="7 8">
    <name type="scientific">Serratia proteamaculans</name>
    <dbReference type="NCBI Taxonomy" id="28151"/>
    <lineage>
        <taxon>Bacteria</taxon>
        <taxon>Pseudomonadati</taxon>
        <taxon>Pseudomonadota</taxon>
        <taxon>Gammaproteobacteria</taxon>
        <taxon>Enterobacterales</taxon>
        <taxon>Yersiniaceae</taxon>
        <taxon>Serratia</taxon>
    </lineage>
</organism>
<sequence length="550" mass="58151">MKPNSSINPLKDIGTLLVMVLLSIVGAIIGVQLITTLGVTPNTSIIGALLAMLLARIPLQMFQRYRSVHTQNLAQTVISSATFGAANSLLMPIAVPYVMGQPQLILPMFCGVAAAMLLDAYLLYRMFDTKIFPAANAWPPGVAAAEAIKAGDRGGKQAWLLVVGVAVGIAGSMLKIPMAAFGTAFIGNIWALGMFGVGLLLRAYAEPMAGFDINAHFIPHGVMVGAGLVALIQVVQVIRSKRADTSGYSQADSEVRKALGLGAVGYIVIAALLALAGGLYSEMSLGMLVLFVIYAAFAAFVHELIVGIAAMHSGWFPAFAVALITLIIGILIGFPPLALCVLTGFTAATGPAFADMGFDLKAGFILRGYGKDLQQELLGRRIQLFAALIAFVIAIPVVYFAYTSYFLQDLIPPVARVYAKTIEAGAQPGIAYSLLVWAVPGAIVQLIGGPKRQLGVLLATGLLINNALAGWAVIVGIALRILIIRRWGDKGRTPMEIMAAGFIVGIALRILIIRRWGDKGRTPMEIMAAGFIAGDALYSFFNSIFSSKGK</sequence>
<dbReference type="RefSeq" id="WP_153857866.1">
    <property type="nucleotide sequence ID" value="NZ_CP045913.1"/>
</dbReference>
<comment type="subcellular location">
    <subcellularLocation>
        <location evidence="1">Membrane</location>
        <topology evidence="1">Multi-pass membrane protein</topology>
    </subcellularLocation>
</comment>
<evidence type="ECO:0000256" key="4">
    <source>
        <dbReference type="ARBA" id="ARBA00022989"/>
    </source>
</evidence>
<dbReference type="AlphaFoldDB" id="A0A5Q2VAJ6"/>
<reference evidence="7 8" key="1">
    <citation type="submission" date="2019-11" db="EMBL/GenBank/DDBJ databases">
        <title>The Phosphoenolpyruvate Phosphotransferase System Regulates Serratia proteamaculans 336X Biofilm Formation and Wheat Roots colonization.</title>
        <authorList>
            <person name="Liu F."/>
        </authorList>
    </citation>
    <scope>NUCLEOTIDE SEQUENCE [LARGE SCALE GENOMIC DNA]</scope>
    <source>
        <strain evidence="7 8">336X</strain>
    </source>
</reference>
<feature type="transmembrane region" description="Helical" evidence="6">
    <location>
        <begin position="287"/>
        <end position="309"/>
    </location>
</feature>
<feature type="transmembrane region" description="Helical" evidence="6">
    <location>
        <begin position="524"/>
        <end position="545"/>
    </location>
</feature>
<feature type="transmembrane region" description="Helical" evidence="6">
    <location>
        <begin position="456"/>
        <end position="483"/>
    </location>
</feature>
<dbReference type="GO" id="GO:0035673">
    <property type="term" value="F:oligopeptide transmembrane transporter activity"/>
    <property type="evidence" value="ECO:0007669"/>
    <property type="project" value="InterPro"/>
</dbReference>
<evidence type="ECO:0000256" key="1">
    <source>
        <dbReference type="ARBA" id="ARBA00004141"/>
    </source>
</evidence>
<feature type="transmembrane region" description="Helical" evidence="6">
    <location>
        <begin position="217"/>
        <end position="238"/>
    </location>
</feature>